<evidence type="ECO:0000256" key="8">
    <source>
        <dbReference type="ARBA" id="ARBA00022723"/>
    </source>
</evidence>
<feature type="non-terminal residue" evidence="13">
    <location>
        <position position="1"/>
    </location>
</feature>
<comment type="subcellular location">
    <subcellularLocation>
        <location evidence="4">Cytoplasm</location>
    </subcellularLocation>
</comment>
<dbReference type="InterPro" id="IPR024567">
    <property type="entry name" value="RNase_HII/HIII_dom"/>
</dbReference>
<feature type="compositionally biased region" description="Polar residues" evidence="11">
    <location>
        <begin position="80"/>
        <end position="89"/>
    </location>
</feature>
<dbReference type="GO" id="GO:0005737">
    <property type="term" value="C:cytoplasm"/>
    <property type="evidence" value="ECO:0007669"/>
    <property type="project" value="UniProtKB-SubCell"/>
</dbReference>
<evidence type="ECO:0000313" key="13">
    <source>
        <dbReference type="EMBL" id="ETJ34496.1"/>
    </source>
</evidence>
<feature type="non-terminal residue" evidence="13">
    <location>
        <position position="89"/>
    </location>
</feature>
<protein>
    <recommendedName>
        <fullName evidence="5">ribonuclease H</fullName>
        <ecNumber evidence="5">3.1.26.4</ecNumber>
    </recommendedName>
</protein>
<feature type="region of interest" description="Disordered" evidence="11">
    <location>
        <begin position="69"/>
        <end position="89"/>
    </location>
</feature>
<dbReference type="AlphaFoldDB" id="W1XWH3"/>
<dbReference type="GO" id="GO:0043137">
    <property type="term" value="P:DNA replication, removal of RNA primer"/>
    <property type="evidence" value="ECO:0007669"/>
    <property type="project" value="TreeGrafter"/>
</dbReference>
<dbReference type="PANTHER" id="PTHR10954:SF18">
    <property type="entry name" value="RIBONUCLEASE HII"/>
    <property type="match status" value="1"/>
</dbReference>
<reference evidence="13" key="1">
    <citation type="submission" date="2013-12" db="EMBL/GenBank/DDBJ databases">
        <title>A Varibaculum cambriense genome reconstructed from a premature infant gut community with otherwise low bacterial novelty that shifts toward anaerobic metabolism during the third week of life.</title>
        <authorList>
            <person name="Brown C.T."/>
            <person name="Sharon I."/>
            <person name="Thomas B.C."/>
            <person name="Castelle C.J."/>
            <person name="Morowitz M.J."/>
            <person name="Banfield J.F."/>
        </authorList>
    </citation>
    <scope>NUCLEOTIDE SEQUENCE</scope>
</reference>
<comment type="caution">
    <text evidence="13">The sequence shown here is derived from an EMBL/GenBank/DDBJ whole genome shotgun (WGS) entry which is preliminary data.</text>
</comment>
<dbReference type="InterPro" id="IPR036397">
    <property type="entry name" value="RNaseH_sf"/>
</dbReference>
<comment type="cofactor">
    <cofactor evidence="3">
        <name>Mg(2+)</name>
        <dbReference type="ChEBI" id="CHEBI:18420"/>
    </cofactor>
</comment>
<dbReference type="EMBL" id="AZMM01011079">
    <property type="protein sequence ID" value="ETJ34496.1"/>
    <property type="molecule type" value="Genomic_DNA"/>
</dbReference>
<keyword evidence="7" id="KW-0540">Nuclease</keyword>
<gene>
    <name evidence="13" type="ORF">Q604_UNBC11079G0001</name>
</gene>
<dbReference type="Pfam" id="PF01351">
    <property type="entry name" value="RNase_HII"/>
    <property type="match status" value="1"/>
</dbReference>
<dbReference type="EC" id="3.1.26.4" evidence="5"/>
<evidence type="ECO:0000256" key="7">
    <source>
        <dbReference type="ARBA" id="ARBA00022722"/>
    </source>
</evidence>
<organism evidence="13">
    <name type="scientific">human gut metagenome</name>
    <dbReference type="NCBI Taxonomy" id="408170"/>
    <lineage>
        <taxon>unclassified sequences</taxon>
        <taxon>metagenomes</taxon>
        <taxon>organismal metagenomes</taxon>
    </lineage>
</organism>
<dbReference type="InterPro" id="IPR012337">
    <property type="entry name" value="RNaseH-like_sf"/>
</dbReference>
<evidence type="ECO:0000256" key="6">
    <source>
        <dbReference type="ARBA" id="ARBA00022490"/>
    </source>
</evidence>
<evidence type="ECO:0000256" key="9">
    <source>
        <dbReference type="ARBA" id="ARBA00022759"/>
    </source>
</evidence>
<dbReference type="GO" id="GO:0032299">
    <property type="term" value="C:ribonuclease H2 complex"/>
    <property type="evidence" value="ECO:0007669"/>
    <property type="project" value="TreeGrafter"/>
</dbReference>
<evidence type="ECO:0000256" key="4">
    <source>
        <dbReference type="ARBA" id="ARBA00004496"/>
    </source>
</evidence>
<keyword evidence="6" id="KW-0963">Cytoplasm</keyword>
<feature type="domain" description="RNase H type-2" evidence="12">
    <location>
        <begin position="34"/>
        <end position="89"/>
    </location>
</feature>
<evidence type="ECO:0000256" key="11">
    <source>
        <dbReference type="SAM" id="MobiDB-lite"/>
    </source>
</evidence>
<comment type="cofactor">
    <cofactor evidence="2">
        <name>Mn(2+)</name>
        <dbReference type="ChEBI" id="CHEBI:29035"/>
    </cofactor>
</comment>
<dbReference type="GO" id="GO:0006298">
    <property type="term" value="P:mismatch repair"/>
    <property type="evidence" value="ECO:0007669"/>
    <property type="project" value="TreeGrafter"/>
</dbReference>
<dbReference type="InterPro" id="IPR001352">
    <property type="entry name" value="RNase_HII/HIII"/>
</dbReference>
<evidence type="ECO:0000256" key="5">
    <source>
        <dbReference type="ARBA" id="ARBA00012180"/>
    </source>
</evidence>
<dbReference type="GO" id="GO:0046872">
    <property type="term" value="F:metal ion binding"/>
    <property type="evidence" value="ECO:0007669"/>
    <property type="project" value="UniProtKB-KW"/>
</dbReference>
<keyword evidence="8" id="KW-0479">Metal-binding</keyword>
<accession>W1XWH3</accession>
<evidence type="ECO:0000259" key="12">
    <source>
        <dbReference type="PROSITE" id="PS51975"/>
    </source>
</evidence>
<evidence type="ECO:0000256" key="3">
    <source>
        <dbReference type="ARBA" id="ARBA00001946"/>
    </source>
</evidence>
<keyword evidence="9" id="KW-0255">Endonuclease</keyword>
<dbReference type="GO" id="GO:0003723">
    <property type="term" value="F:RNA binding"/>
    <property type="evidence" value="ECO:0007669"/>
    <property type="project" value="InterPro"/>
</dbReference>
<dbReference type="PROSITE" id="PS51975">
    <property type="entry name" value="RNASE_H_2"/>
    <property type="match status" value="1"/>
</dbReference>
<proteinExistence type="predicted"/>
<evidence type="ECO:0000256" key="2">
    <source>
        <dbReference type="ARBA" id="ARBA00001936"/>
    </source>
</evidence>
<dbReference type="Gene3D" id="3.30.420.10">
    <property type="entry name" value="Ribonuclease H-like superfamily/Ribonuclease H"/>
    <property type="match status" value="1"/>
</dbReference>
<evidence type="ECO:0000256" key="1">
    <source>
        <dbReference type="ARBA" id="ARBA00000077"/>
    </source>
</evidence>
<dbReference type="SUPFAM" id="SSF53098">
    <property type="entry name" value="Ribonuclease H-like"/>
    <property type="match status" value="1"/>
</dbReference>
<sequence length="89" mass="10030">KSREKDILKKQALEEHYLSMNQYENNIMSSNRDALICGIDEVGRGPLAGPVVACAVILEKNHHYIGLDDSKKVSPKNRARLNQNLKENV</sequence>
<comment type="catalytic activity">
    <reaction evidence="1">
        <text>Endonucleolytic cleavage to 5'-phosphomonoester.</text>
        <dbReference type="EC" id="3.1.26.4"/>
    </reaction>
</comment>
<keyword evidence="10" id="KW-0378">Hydrolase</keyword>
<evidence type="ECO:0000256" key="10">
    <source>
        <dbReference type="ARBA" id="ARBA00022801"/>
    </source>
</evidence>
<dbReference type="PANTHER" id="PTHR10954">
    <property type="entry name" value="RIBONUCLEASE H2 SUBUNIT A"/>
    <property type="match status" value="1"/>
</dbReference>
<name>W1XWH3_9ZZZZ</name>
<dbReference type="GO" id="GO:0004523">
    <property type="term" value="F:RNA-DNA hybrid ribonuclease activity"/>
    <property type="evidence" value="ECO:0007669"/>
    <property type="project" value="UniProtKB-EC"/>
</dbReference>